<reference evidence="2 3" key="1">
    <citation type="submission" date="2024-04" db="EMBL/GenBank/DDBJ databases">
        <authorList>
            <person name="Fracassetti M."/>
        </authorList>
    </citation>
    <scope>NUCLEOTIDE SEQUENCE [LARGE SCALE GENOMIC DNA]</scope>
</reference>
<dbReference type="AlphaFoldDB" id="A0AAV2CWN8"/>
<dbReference type="Proteomes" id="UP001497516">
    <property type="component" value="Chromosome 10"/>
</dbReference>
<proteinExistence type="predicted"/>
<name>A0AAV2CWN8_9ROSI</name>
<evidence type="ECO:0000256" key="1">
    <source>
        <dbReference type="SAM" id="MobiDB-lite"/>
    </source>
</evidence>
<keyword evidence="3" id="KW-1185">Reference proteome</keyword>
<organism evidence="2 3">
    <name type="scientific">Linum trigynum</name>
    <dbReference type="NCBI Taxonomy" id="586398"/>
    <lineage>
        <taxon>Eukaryota</taxon>
        <taxon>Viridiplantae</taxon>
        <taxon>Streptophyta</taxon>
        <taxon>Embryophyta</taxon>
        <taxon>Tracheophyta</taxon>
        <taxon>Spermatophyta</taxon>
        <taxon>Magnoliopsida</taxon>
        <taxon>eudicotyledons</taxon>
        <taxon>Gunneridae</taxon>
        <taxon>Pentapetalae</taxon>
        <taxon>rosids</taxon>
        <taxon>fabids</taxon>
        <taxon>Malpighiales</taxon>
        <taxon>Linaceae</taxon>
        <taxon>Linum</taxon>
    </lineage>
</organism>
<evidence type="ECO:0000313" key="3">
    <source>
        <dbReference type="Proteomes" id="UP001497516"/>
    </source>
</evidence>
<feature type="compositionally biased region" description="Polar residues" evidence="1">
    <location>
        <begin position="71"/>
        <end position="81"/>
    </location>
</feature>
<gene>
    <name evidence="2" type="ORF">LTRI10_LOCUS7723</name>
</gene>
<accession>A0AAV2CWN8</accession>
<evidence type="ECO:0000313" key="2">
    <source>
        <dbReference type="EMBL" id="CAL1360278.1"/>
    </source>
</evidence>
<feature type="region of interest" description="Disordered" evidence="1">
    <location>
        <begin position="37"/>
        <end position="101"/>
    </location>
</feature>
<dbReference type="EMBL" id="OZ034814">
    <property type="protein sequence ID" value="CAL1360278.1"/>
    <property type="molecule type" value="Genomic_DNA"/>
</dbReference>
<sequence>MKEATTPEEQVNFLANARANNQYSNTYNPGWRNHLNFAWSSPTNPRPSGFQGSIGNHQPRRPSSNKDLKSKAQTSNNQISLNVVKGFNNNNNPTSYPSLKT</sequence>
<protein>
    <submittedName>
        <fullName evidence="2">Uncharacterized protein</fullName>
    </submittedName>
</protein>